<dbReference type="GO" id="GO:0003677">
    <property type="term" value="F:DNA binding"/>
    <property type="evidence" value="ECO:0007669"/>
    <property type="project" value="UniProtKB-UniRule"/>
</dbReference>
<keyword evidence="6" id="KW-1133">Transmembrane helix</keyword>
<dbReference type="InterPro" id="IPR011011">
    <property type="entry name" value="Znf_FYVE_PHD"/>
</dbReference>
<gene>
    <name evidence="9" type="primary">HaOG207889</name>
    <name evidence="9" type="ORF">B5X24_HaOG207889</name>
</gene>
<evidence type="ECO:0000313" key="9">
    <source>
        <dbReference type="EMBL" id="PZC74412.1"/>
    </source>
</evidence>
<evidence type="ECO:0000256" key="6">
    <source>
        <dbReference type="SAM" id="Phobius"/>
    </source>
</evidence>
<keyword evidence="3 4" id="KW-0539">Nucleus</keyword>
<accession>A0A2W1BH88</accession>
<keyword evidence="2 4" id="KW-0238">DNA-binding</keyword>
<reference evidence="9 10" key="1">
    <citation type="journal article" date="2017" name="BMC Biol.">
        <title>Genomic innovations, transcriptional plasticity and gene loss underlying the evolution and divergence of two highly polyphagous and invasive Helicoverpa pest species.</title>
        <authorList>
            <person name="Pearce S.L."/>
            <person name="Clarke D.F."/>
            <person name="East P.D."/>
            <person name="Elfekih S."/>
            <person name="Gordon K.H."/>
            <person name="Jermiin L.S."/>
            <person name="McGaughran A."/>
            <person name="Oakeshott J.G."/>
            <person name="Papanikolaou A."/>
            <person name="Perera O.P."/>
            <person name="Rane R.V."/>
            <person name="Richards S."/>
            <person name="Tay W.T."/>
            <person name="Walsh T.K."/>
            <person name="Anderson A."/>
            <person name="Anderson C.J."/>
            <person name="Asgari S."/>
            <person name="Board P.G."/>
            <person name="Bretschneider A."/>
            <person name="Campbell P.M."/>
            <person name="Chertemps T."/>
            <person name="Christeller J.T."/>
            <person name="Coppin C.W."/>
            <person name="Downes S.J."/>
            <person name="Duan G."/>
            <person name="Farnsworth C.A."/>
            <person name="Good R.T."/>
            <person name="Han L.B."/>
            <person name="Han Y.C."/>
            <person name="Hatje K."/>
            <person name="Horne I."/>
            <person name="Huang Y.P."/>
            <person name="Hughes D.S."/>
            <person name="Jacquin-Joly E."/>
            <person name="James W."/>
            <person name="Jhangiani S."/>
            <person name="Kollmar M."/>
            <person name="Kuwar S.S."/>
            <person name="Li S."/>
            <person name="Liu N.Y."/>
            <person name="Maibeche M.T."/>
            <person name="Miller J.R."/>
            <person name="Montagne N."/>
            <person name="Perry T."/>
            <person name="Qu J."/>
            <person name="Song S.V."/>
            <person name="Sutton G.G."/>
            <person name="Vogel H."/>
            <person name="Walenz B.P."/>
            <person name="Xu W."/>
            <person name="Zhang H.J."/>
            <person name="Zou Z."/>
            <person name="Batterham P."/>
            <person name="Edwards O.R."/>
            <person name="Feyereisen R."/>
            <person name="Gibbs R.A."/>
            <person name="Heckel D.G."/>
            <person name="McGrath A."/>
            <person name="Robin C."/>
            <person name="Scherer S.E."/>
            <person name="Worley K.C."/>
            <person name="Wu Y.D."/>
        </authorList>
    </citation>
    <scope>NUCLEOTIDE SEQUENCE [LARGE SCALE GENOMIC DNA]</scope>
    <source>
        <strain evidence="9">Harm_GR_Male_#8</strain>
        <tissue evidence="9">Whole organism</tissue>
    </source>
</reference>
<evidence type="ECO:0000259" key="7">
    <source>
        <dbReference type="PROSITE" id="PS50960"/>
    </source>
</evidence>
<dbReference type="PANTHER" id="PTHR19303:SF74">
    <property type="entry name" value="POGO TRANSPOSABLE ELEMENT WITH KRAB DOMAIN"/>
    <property type="match status" value="1"/>
</dbReference>
<dbReference type="Pfam" id="PF03184">
    <property type="entry name" value="DDE_1"/>
    <property type="match status" value="1"/>
</dbReference>
<dbReference type="CDD" id="cd15517">
    <property type="entry name" value="PHD_TCF19_like"/>
    <property type="match status" value="1"/>
</dbReference>
<dbReference type="GO" id="GO:0005634">
    <property type="term" value="C:nucleus"/>
    <property type="evidence" value="ECO:0007669"/>
    <property type="project" value="UniProtKB-SubCell"/>
</dbReference>
<evidence type="ECO:0000256" key="3">
    <source>
        <dbReference type="ARBA" id="ARBA00023242"/>
    </source>
</evidence>
<dbReference type="Proteomes" id="UP000249218">
    <property type="component" value="Unassembled WGS sequence"/>
</dbReference>
<feature type="compositionally biased region" description="Polar residues" evidence="5">
    <location>
        <begin position="432"/>
        <end position="443"/>
    </location>
</feature>
<dbReference type="SUPFAM" id="SSF46689">
    <property type="entry name" value="Homeodomain-like"/>
    <property type="match status" value="1"/>
</dbReference>
<evidence type="ECO:0000256" key="1">
    <source>
        <dbReference type="ARBA" id="ARBA00004123"/>
    </source>
</evidence>
<dbReference type="PROSITE" id="PS51253">
    <property type="entry name" value="HTH_CENPB"/>
    <property type="match status" value="1"/>
</dbReference>
<feature type="compositionally biased region" description="Polar residues" evidence="5">
    <location>
        <begin position="538"/>
        <end position="547"/>
    </location>
</feature>
<dbReference type="Gene3D" id="1.10.10.60">
    <property type="entry name" value="Homeodomain-like"/>
    <property type="match status" value="1"/>
</dbReference>
<keyword evidence="6" id="KW-0472">Membrane</keyword>
<dbReference type="EMBL" id="KZ150051">
    <property type="protein sequence ID" value="PZC74412.1"/>
    <property type="molecule type" value="Genomic_DNA"/>
</dbReference>
<evidence type="ECO:0000256" key="2">
    <source>
        <dbReference type="ARBA" id="ARBA00023125"/>
    </source>
</evidence>
<organism evidence="9 10">
    <name type="scientific">Helicoverpa armigera</name>
    <name type="common">Cotton bollworm</name>
    <name type="synonym">Heliothis armigera</name>
    <dbReference type="NCBI Taxonomy" id="29058"/>
    <lineage>
        <taxon>Eukaryota</taxon>
        <taxon>Metazoa</taxon>
        <taxon>Ecdysozoa</taxon>
        <taxon>Arthropoda</taxon>
        <taxon>Hexapoda</taxon>
        <taxon>Insecta</taxon>
        <taxon>Pterygota</taxon>
        <taxon>Neoptera</taxon>
        <taxon>Endopterygota</taxon>
        <taxon>Lepidoptera</taxon>
        <taxon>Glossata</taxon>
        <taxon>Ditrysia</taxon>
        <taxon>Noctuoidea</taxon>
        <taxon>Noctuidae</taxon>
        <taxon>Heliothinae</taxon>
        <taxon>Helicoverpa</taxon>
    </lineage>
</organism>
<sequence length="612" mass="68953">MSASQKYKKRKRWDMEEMNAAIVAVREKRMGYLKAAKQFNVPRSTLFRFVNDKDSPIESITNKVIGRKPVFGQDIENLLVEYVITMENKFYGLTRMDLRRLAYQLALKNNIKNPFRGGFAGIYWLKGFLKRHQEILSIRQPTGSSQARANGFTKERMDEFYDNLEKVQDDKSFPATRIFNVDGSGLSIVQSKIPKIIARKGRKQIGAMMSAERESLITIVICMSPAGIFVPPMIIFPRKNMSDALMRGAPVGSIGKAHPSGWIQTYLFTQWFQHFLDYVKPTEASPVLLILDGHYSYTKNIELIDLARQHYVTILSLPPHCTHKVQPLDRTFMGPLKCYYSEEVRVFLRETNRLITPYDVVELFGKAYIKCQTGEIASNGFRVGGIYPFNRNIFTQADYMAAAADFQEEQNCQTISTTIASPTVASFPLENFDNTQPGPSGSRTEIHSLVTPSHISPVPNKIKKNTSNRGGKPARSAIISSSPYKKDLENAQLKKSNKENRSHKENIKGKRKKKITKKTKKKNVTDSDSSDPDPGVISGNNTDSSDGAATRDETAVPTDENAECFVCNGKHSKDKGGEEWAQCLMCELWVHGACGGYESDVYICDYCKNSKL</sequence>
<comment type="subcellular location">
    <subcellularLocation>
        <location evidence="1 4">Nucleus</location>
    </subcellularLocation>
</comment>
<name>A0A2W1BH88_HELAM</name>
<dbReference type="OrthoDB" id="8191755at2759"/>
<feature type="domain" description="HTH psq-type" evidence="7">
    <location>
        <begin position="1"/>
        <end position="56"/>
    </location>
</feature>
<feature type="region of interest" description="Disordered" evidence="5">
    <location>
        <begin position="428"/>
        <end position="555"/>
    </location>
</feature>
<evidence type="ECO:0000313" key="10">
    <source>
        <dbReference type="Proteomes" id="UP000249218"/>
    </source>
</evidence>
<dbReference type="PROSITE" id="PS50960">
    <property type="entry name" value="HTH_PSQ"/>
    <property type="match status" value="1"/>
</dbReference>
<evidence type="ECO:0000256" key="5">
    <source>
        <dbReference type="SAM" id="MobiDB-lite"/>
    </source>
</evidence>
<proteinExistence type="predicted"/>
<dbReference type="AlphaFoldDB" id="A0A2W1BH88"/>
<dbReference type="PANTHER" id="PTHR19303">
    <property type="entry name" value="TRANSPOSON"/>
    <property type="match status" value="1"/>
</dbReference>
<evidence type="ECO:0000256" key="4">
    <source>
        <dbReference type="PROSITE-ProRule" id="PRU00320"/>
    </source>
</evidence>
<feature type="domain" description="HTH CENPB-type" evidence="8">
    <location>
        <begin position="63"/>
        <end position="138"/>
    </location>
</feature>
<feature type="compositionally biased region" description="Basic residues" evidence="5">
    <location>
        <begin position="509"/>
        <end position="522"/>
    </location>
</feature>
<protein>
    <recommendedName>
        <fullName evidence="11">HTH CENPB-type domain-containing protein</fullName>
    </recommendedName>
</protein>
<evidence type="ECO:0000259" key="8">
    <source>
        <dbReference type="PROSITE" id="PS51253"/>
    </source>
</evidence>
<dbReference type="InterPro" id="IPR004875">
    <property type="entry name" value="DDE_SF_endonuclease_dom"/>
</dbReference>
<keyword evidence="10" id="KW-1185">Reference proteome</keyword>
<dbReference type="InterPro" id="IPR009057">
    <property type="entry name" value="Homeodomain-like_sf"/>
</dbReference>
<dbReference type="Pfam" id="PF05225">
    <property type="entry name" value="HTH_psq"/>
    <property type="match status" value="1"/>
</dbReference>
<dbReference type="InterPro" id="IPR050863">
    <property type="entry name" value="CenT-Element_Derived"/>
</dbReference>
<dbReference type="InterPro" id="IPR007889">
    <property type="entry name" value="HTH_Psq"/>
</dbReference>
<feature type="DNA-binding region" description="H-T-H motif" evidence="4">
    <location>
        <begin position="32"/>
        <end position="52"/>
    </location>
</feature>
<feature type="compositionally biased region" description="Basic and acidic residues" evidence="5">
    <location>
        <begin position="496"/>
        <end position="508"/>
    </location>
</feature>
<keyword evidence="6" id="KW-0812">Transmembrane</keyword>
<evidence type="ECO:0008006" key="11">
    <source>
        <dbReference type="Google" id="ProtNLM"/>
    </source>
</evidence>
<dbReference type="InterPro" id="IPR006600">
    <property type="entry name" value="HTH_CenpB_DNA-bd_dom"/>
</dbReference>
<dbReference type="Gene3D" id="3.30.40.10">
    <property type="entry name" value="Zinc/RING finger domain, C3HC4 (zinc finger)"/>
    <property type="match status" value="1"/>
</dbReference>
<dbReference type="InterPro" id="IPR013083">
    <property type="entry name" value="Znf_RING/FYVE/PHD"/>
</dbReference>
<feature type="transmembrane region" description="Helical" evidence="6">
    <location>
        <begin position="216"/>
        <end position="236"/>
    </location>
</feature>
<dbReference type="Pfam" id="PF03221">
    <property type="entry name" value="HTH_Tnp_Tc5"/>
    <property type="match status" value="1"/>
</dbReference>
<dbReference type="SUPFAM" id="SSF57903">
    <property type="entry name" value="FYVE/PHD zinc finger"/>
    <property type="match status" value="1"/>
</dbReference>